<keyword evidence="2" id="KW-0547">Nucleotide-binding</keyword>
<evidence type="ECO:0000313" key="7">
    <source>
        <dbReference type="Proteomes" id="UP000183788"/>
    </source>
</evidence>
<evidence type="ECO:0000313" key="5">
    <source>
        <dbReference type="EMBL" id="SFW90109.1"/>
    </source>
</evidence>
<dbReference type="PANTHER" id="PTHR30050:SF4">
    <property type="entry name" value="ATP-BINDING PROTEIN RV3427C IN INSERTION SEQUENCE-RELATED"/>
    <property type="match status" value="1"/>
</dbReference>
<dbReference type="Gene3D" id="3.40.50.300">
    <property type="entry name" value="P-loop containing nucleotide triphosphate hydrolases"/>
    <property type="match status" value="1"/>
</dbReference>
<dbReference type="InterPro" id="IPR002611">
    <property type="entry name" value="IstB_ATP-bd"/>
</dbReference>
<dbReference type="PANTHER" id="PTHR30050">
    <property type="entry name" value="CHROMOSOMAL REPLICATION INITIATOR PROTEIN DNAA"/>
    <property type="match status" value="1"/>
</dbReference>
<dbReference type="GO" id="GO:0006260">
    <property type="term" value="P:DNA replication"/>
    <property type="evidence" value="ECO:0007669"/>
    <property type="project" value="TreeGrafter"/>
</dbReference>
<dbReference type="OrthoDB" id="8064373at2"/>
<dbReference type="Pfam" id="PF01695">
    <property type="entry name" value="IstB_IS21"/>
    <property type="match status" value="1"/>
</dbReference>
<dbReference type="EMBL" id="FPIZ01000046">
    <property type="protein sequence ID" value="SFW90109.1"/>
    <property type="molecule type" value="Genomic_DNA"/>
</dbReference>
<feature type="domain" description="AAA+ ATPase" evidence="4">
    <location>
        <begin position="98"/>
        <end position="235"/>
    </location>
</feature>
<dbReference type="STRING" id="1004.SAMN05661012_06550"/>
<dbReference type="NCBIfam" id="NF038214">
    <property type="entry name" value="IS21_help_AAA"/>
    <property type="match status" value="1"/>
</dbReference>
<sequence length="241" mass="27471">MNTTQTIDQMLELKLMGMANSYRSQLELPLDQQLEAHELITHLLQAGKLHRGNDRMETLLKTARFRNHITPQEIKCSTERKLSKSVWSSMIEGNYLKAGENILITGSTGCGKSAVACALGHQACLMGLKTRYFNMNQLIETIIMAKTEGSYMKLLNQLEKIPLIILDDFGIQHLNKNIKLALSELLEDRYAKRSIIITSQLPVSAWHDYIDELTLADAIMDRMTARCHRIELKGESRRKKK</sequence>
<dbReference type="PIRSF" id="PIRSF003073">
    <property type="entry name" value="DNAC_TnpB_IstB"/>
    <property type="match status" value="1"/>
</dbReference>
<proteinExistence type="inferred from homology"/>
<evidence type="ECO:0000256" key="2">
    <source>
        <dbReference type="ARBA" id="ARBA00022741"/>
    </source>
</evidence>
<dbReference type="Proteomes" id="UP000183788">
    <property type="component" value="Unassembled WGS sequence"/>
</dbReference>
<evidence type="ECO:0000256" key="3">
    <source>
        <dbReference type="ARBA" id="ARBA00022840"/>
    </source>
</evidence>
<gene>
    <name evidence="6" type="primary">istB</name>
    <name evidence="5" type="ORF">SAMN05661012_06550</name>
    <name evidence="6" type="ORF">SR876_25500</name>
</gene>
<dbReference type="InterPro" id="IPR027417">
    <property type="entry name" value="P-loop_NTPase"/>
</dbReference>
<protein>
    <submittedName>
        <fullName evidence="5">DNA replication protein DnaC</fullName>
    </submittedName>
    <submittedName>
        <fullName evidence="6">IS21-like element helper ATPase IstB</fullName>
    </submittedName>
</protein>
<dbReference type="InterPro" id="IPR047661">
    <property type="entry name" value="IstB"/>
</dbReference>
<evidence type="ECO:0000259" key="4">
    <source>
        <dbReference type="SMART" id="SM00382"/>
    </source>
</evidence>
<name>A0A1K1T203_9BACT</name>
<reference evidence="5 7" key="1">
    <citation type="submission" date="2016-11" db="EMBL/GenBank/DDBJ databases">
        <authorList>
            <person name="Jaros S."/>
            <person name="Januszkiewicz K."/>
            <person name="Wedrychowicz H."/>
        </authorList>
    </citation>
    <scope>NUCLEOTIDE SEQUENCE [LARGE SCALE GENOMIC DNA]</scope>
    <source>
        <strain evidence="5 7">DSM 784</strain>
    </source>
</reference>
<keyword evidence="3" id="KW-0067">ATP-binding</keyword>
<evidence type="ECO:0000256" key="1">
    <source>
        <dbReference type="ARBA" id="ARBA00008059"/>
    </source>
</evidence>
<keyword evidence="8" id="KW-1185">Reference proteome</keyword>
<dbReference type="AlphaFoldDB" id="A0A1K1T203"/>
<organism evidence="5 7">
    <name type="scientific">Chitinophaga sancti</name>
    <dbReference type="NCBI Taxonomy" id="1004"/>
    <lineage>
        <taxon>Bacteria</taxon>
        <taxon>Pseudomonadati</taxon>
        <taxon>Bacteroidota</taxon>
        <taxon>Chitinophagia</taxon>
        <taxon>Chitinophagales</taxon>
        <taxon>Chitinophagaceae</taxon>
        <taxon>Chitinophaga</taxon>
    </lineage>
</organism>
<dbReference type="EMBL" id="CP140154">
    <property type="protein sequence ID" value="WQG88285.1"/>
    <property type="molecule type" value="Genomic_DNA"/>
</dbReference>
<dbReference type="GO" id="GO:0005524">
    <property type="term" value="F:ATP binding"/>
    <property type="evidence" value="ECO:0007669"/>
    <property type="project" value="UniProtKB-KW"/>
</dbReference>
<dbReference type="Proteomes" id="UP001326715">
    <property type="component" value="Chromosome"/>
</dbReference>
<dbReference type="InterPro" id="IPR028350">
    <property type="entry name" value="DNAC/IstB-like"/>
</dbReference>
<evidence type="ECO:0000313" key="6">
    <source>
        <dbReference type="EMBL" id="WQG88285.1"/>
    </source>
</evidence>
<comment type="similarity">
    <text evidence="1">Belongs to the IS21/IS1162 putative ATP-binding protein family.</text>
</comment>
<dbReference type="CDD" id="cd00009">
    <property type="entry name" value="AAA"/>
    <property type="match status" value="1"/>
</dbReference>
<reference evidence="6 8" key="2">
    <citation type="submission" date="2023-11" db="EMBL/GenBank/DDBJ databases">
        <title>MicrobeMod: A computational toolkit for identifying prokaryotic methylation and restriction-modification with nanopore sequencing.</title>
        <authorList>
            <person name="Crits-Christoph A."/>
            <person name="Kang S.C."/>
            <person name="Lee H."/>
            <person name="Ostrov N."/>
        </authorList>
    </citation>
    <scope>NUCLEOTIDE SEQUENCE [LARGE SCALE GENOMIC DNA]</scope>
    <source>
        <strain evidence="6 8">ATCC 23090</strain>
    </source>
</reference>
<dbReference type="InterPro" id="IPR003593">
    <property type="entry name" value="AAA+_ATPase"/>
</dbReference>
<evidence type="ECO:0000313" key="8">
    <source>
        <dbReference type="Proteomes" id="UP001326715"/>
    </source>
</evidence>
<accession>A0A1K1T203</accession>
<dbReference type="SMART" id="SM00382">
    <property type="entry name" value="AAA"/>
    <property type="match status" value="1"/>
</dbReference>
<dbReference type="SUPFAM" id="SSF52540">
    <property type="entry name" value="P-loop containing nucleoside triphosphate hydrolases"/>
    <property type="match status" value="1"/>
</dbReference>
<dbReference type="RefSeq" id="WP_072366491.1">
    <property type="nucleotide sequence ID" value="NZ_CP139972.1"/>
</dbReference>